<comment type="catalytic activity">
    <reaction evidence="1">
        <text>ATP + protein L-histidine = ADP + protein N-phospho-L-histidine.</text>
        <dbReference type="EC" id="2.7.13.3"/>
    </reaction>
</comment>
<dbReference type="InterPro" id="IPR003594">
    <property type="entry name" value="HATPase_dom"/>
</dbReference>
<dbReference type="EC" id="2.7.13.3" evidence="2"/>
<dbReference type="SMART" id="SM00387">
    <property type="entry name" value="HATPase_c"/>
    <property type="match status" value="1"/>
</dbReference>
<dbReference type="RefSeq" id="WP_206721541.1">
    <property type="nucleotide sequence ID" value="NZ_CP071090.1"/>
</dbReference>
<dbReference type="InterPro" id="IPR004358">
    <property type="entry name" value="Sig_transdc_His_kin-like_C"/>
</dbReference>
<feature type="domain" description="Histidine kinase" evidence="5">
    <location>
        <begin position="1676"/>
        <end position="1891"/>
    </location>
</feature>
<dbReference type="SUPFAM" id="SSF47384">
    <property type="entry name" value="Homodimeric domain of signal transducing histidine kinase"/>
    <property type="match status" value="1"/>
</dbReference>
<dbReference type="PROSITE" id="PS50109">
    <property type="entry name" value="HIS_KIN"/>
    <property type="match status" value="1"/>
</dbReference>
<dbReference type="PANTHER" id="PTHR43642:SF1">
    <property type="entry name" value="HYBRID SIGNAL TRANSDUCTION HISTIDINE KINASE G"/>
    <property type="match status" value="1"/>
</dbReference>
<proteinExistence type="predicted"/>
<dbReference type="Pfam" id="PF02518">
    <property type="entry name" value="HATPase_c"/>
    <property type="match status" value="1"/>
</dbReference>
<dbReference type="InterPro" id="IPR053159">
    <property type="entry name" value="Hybrid_Histidine_Kinase"/>
</dbReference>
<accession>A0ABX7NQW6</accession>
<reference evidence="6 7" key="1">
    <citation type="submission" date="2021-02" db="EMBL/GenBank/DDBJ databases">
        <title>De Novo genome assembly of isolated myxobacteria.</title>
        <authorList>
            <person name="Stevens D.C."/>
        </authorList>
    </citation>
    <scope>NUCLEOTIDE SEQUENCE [LARGE SCALE GENOMIC DNA]</scope>
    <source>
        <strain evidence="7">SCPEA02</strain>
    </source>
</reference>
<protein>
    <recommendedName>
        <fullName evidence="2">histidine kinase</fullName>
        <ecNumber evidence="2">2.7.13.3</ecNumber>
    </recommendedName>
</protein>
<evidence type="ECO:0000259" key="4">
    <source>
        <dbReference type="PROSITE" id="PS50011"/>
    </source>
</evidence>
<dbReference type="Pfam" id="PF00512">
    <property type="entry name" value="HisKA"/>
    <property type="match status" value="1"/>
</dbReference>
<dbReference type="PROSITE" id="PS50011">
    <property type="entry name" value="PROTEIN_KINASE_DOM"/>
    <property type="match status" value="1"/>
</dbReference>
<dbReference type="InterPro" id="IPR000719">
    <property type="entry name" value="Prot_kinase_dom"/>
</dbReference>
<dbReference type="Gene3D" id="3.40.50.300">
    <property type="entry name" value="P-loop containing nucleotide triphosphate hydrolases"/>
    <property type="match status" value="1"/>
</dbReference>
<dbReference type="InterPro" id="IPR036097">
    <property type="entry name" value="HisK_dim/P_sf"/>
</dbReference>
<dbReference type="CDD" id="cd00075">
    <property type="entry name" value="HATPase"/>
    <property type="match status" value="1"/>
</dbReference>
<dbReference type="CDD" id="cd14014">
    <property type="entry name" value="STKc_PknB_like"/>
    <property type="match status" value="1"/>
</dbReference>
<dbReference type="SMART" id="SM00388">
    <property type="entry name" value="HisKA"/>
    <property type="match status" value="1"/>
</dbReference>
<dbReference type="EMBL" id="CP071090">
    <property type="protein sequence ID" value="QSQ19960.1"/>
    <property type="molecule type" value="Genomic_DNA"/>
</dbReference>
<dbReference type="SUPFAM" id="SSF55781">
    <property type="entry name" value="GAF domain-like"/>
    <property type="match status" value="2"/>
</dbReference>
<dbReference type="InterPro" id="IPR011009">
    <property type="entry name" value="Kinase-like_dom_sf"/>
</dbReference>
<dbReference type="PANTHER" id="PTHR43642">
    <property type="entry name" value="HYBRID SIGNAL TRANSDUCTION HISTIDINE KINASE G"/>
    <property type="match status" value="1"/>
</dbReference>
<dbReference type="Pfam" id="PF01590">
    <property type="entry name" value="GAF"/>
    <property type="match status" value="2"/>
</dbReference>
<dbReference type="InterPro" id="IPR029016">
    <property type="entry name" value="GAF-like_dom_sf"/>
</dbReference>
<sequence length="1906" mass="210172">MPGHHDFRPIHQGRQYVVFRTREERTGGSRVIKRVQPGPNAAHATAALRHEHEMLRGLDIPGVVKVLALEEVQGVLSLVLEDAGPQDLEQRLGQEPLATGRFLEWAIQIVDLVAVLHRHHVIHRDLNPSNLVVGPDGQRLTLIDFGTATKATGLVGASEGTLSYIAPEQTGRMNRLVDHRADLYALGATFYEMLTGVPPFVSADPVELVHAHLARPPVPPAQLNPSVPRLLSDLVLKLLAKTPEERYQSAEALGRDLREALRRWKDSGAISPFALAWHDLARELVIPDTLYGRERELAELRGALERVRAGPAEVILVTGEAGSGKSSLVHALHRRPEQGARFLFGKFDRLHGNVPHASLAKALGGLVQGLLQEPPDVVDTWRQRLRAALSTSGGAMSRFIPGLARLLGEPPPPATLDAAGMEGRFRLAFQAFIQVFATRESPLVLFMDDMQWADTGSLRLLQDLATAPDLRHVLLVGAYRSREVGPDHRLVPALAAMRARGAKLRTVEVPPLDVFALTRLCGDTLHAGLARVEPLAEALSRKTAGNPFFVKRLLRHLQHSGLLAFDIERGAWTWDLARLQQVEVTENVLELMLLAIRQLPALTQQLLGVAACFRDRVDLWLLSAVVGRSAEDTAGALWSAIQEGLLVPASQGPRFTHAAGPPHESPAARGATYRFVHDRVQQAADSLLSEEERRHIHRELGRRLLEGASGEALDERIFEVVDHFDMGLEPSQPLTPPERLRLAELYCRAGARAEAMSAFGSALVYLRQGVELLPSDAWQARPELTLKLHRRTAECAHLTGDHDFAEALVQAALPHVTSDLERVGLYEIHVIAYTLTQEYLEALRWGRMGLRLLGEAPPERELEQAISRESAAVGRLMRGRTRDELLAAPPTKDARRLTLMRFMSSVVMAAYFGDQDLLFAWFQARMLHLCLAHGHGPQSSHFYVAYALTLEVATGDYDTAMKLGEVGVELSRRYGDPRQESRALTTFAGSVSHWRAPYRTNVPLLRRAFTAGLEGNEFLFASYAATQVVEVLFAMGAELTSVHTEIETSRVFIQKVGHRDMEALLLAYRQAIRCLQERTFQRARYDDESFSEPEYLDSIRASPLVLCEYQILRLQTSFLLGDLADALEMSRAARPNLHLVRPLLPSIEHTFYTALTLAASLPTASFSSRDSLRAELEAHLGQLESWARGCPENFRQKHLLVGAEMARLDGRQREAMHLYDEAIDAAQQNGFPQDEALARDLAGRFYRSLGHRRIATPYLVAAVKGFARWGARAKAAALTEEFPDLALDMSLPWKTPTTRDGEEARGARLDLLSILEAAETLSGEVVLDRLLEKLMTVCLEVGGAQRGALILHEDGALFVRAHGSISEPVSLERMSLTASRHAPASLVAQAQGSGDAVVLADARQSPFSSDPYVVSHALKSALAVPIRRQASSVGVLYLENNLATRAFAPGRVRVLQLLSSQMAISLENSLLFEKLHVEVEERRRAERAVRFLAESSAALGESLDYETTLSRVARLTVPFLADCCLVYVLDKPETLHCVAVACASPAKQAVLQELQHSHPPRWDSRLPGVVAARTGEPQLLPEVADAQLQVVSEDAAHLELLRTFDLRSLLVVPLITQGRSLGSVILARVTPVHRYGPADLALAQELARRAATSIDNARLYHEAREAIRLRDEFLSIAAHELYTPLTSLKLSIQGLERGDAPVPAEAVSRVSRNAPRQIRRLTRLIDELLSVSRLREGRVHFQLEEVDLASLTRDVAESFSEESVRAYTPLVVHAETAVPGRWDRTRLEQVVTNLVANALKFGDRKPVELSVTSEAGIARLTVKDHGIGIAPDRLPHIFERFERAVSSREYGGLGLGLYIAHEIVSALGGHIHVESRQGVGTRFTVLLPRAGPPTTGVGTWQEAGYA</sequence>
<evidence type="ECO:0000256" key="1">
    <source>
        <dbReference type="ARBA" id="ARBA00000085"/>
    </source>
</evidence>
<gene>
    <name evidence="6" type="ORF">JY651_32385</name>
</gene>
<evidence type="ECO:0000313" key="7">
    <source>
        <dbReference type="Proteomes" id="UP000662747"/>
    </source>
</evidence>
<dbReference type="SMART" id="SM00065">
    <property type="entry name" value="GAF"/>
    <property type="match status" value="2"/>
</dbReference>
<dbReference type="InterPro" id="IPR003018">
    <property type="entry name" value="GAF"/>
</dbReference>
<organism evidence="6 7">
    <name type="scientific">Pyxidicoccus parkwayensis</name>
    <dbReference type="NCBI Taxonomy" id="2813578"/>
    <lineage>
        <taxon>Bacteria</taxon>
        <taxon>Pseudomonadati</taxon>
        <taxon>Myxococcota</taxon>
        <taxon>Myxococcia</taxon>
        <taxon>Myxococcales</taxon>
        <taxon>Cystobacterineae</taxon>
        <taxon>Myxococcaceae</taxon>
        <taxon>Pyxidicoccus</taxon>
    </lineage>
</organism>
<keyword evidence="7" id="KW-1185">Reference proteome</keyword>
<dbReference type="SUPFAM" id="SSF52540">
    <property type="entry name" value="P-loop containing nucleoside triphosphate hydrolases"/>
    <property type="match status" value="1"/>
</dbReference>
<dbReference type="Gene3D" id="1.10.510.10">
    <property type="entry name" value="Transferase(Phosphotransferase) domain 1"/>
    <property type="match status" value="1"/>
</dbReference>
<dbReference type="Gene3D" id="3.30.565.10">
    <property type="entry name" value="Histidine kinase-like ATPase, C-terminal domain"/>
    <property type="match status" value="1"/>
</dbReference>
<evidence type="ECO:0000256" key="2">
    <source>
        <dbReference type="ARBA" id="ARBA00012438"/>
    </source>
</evidence>
<dbReference type="InterPro" id="IPR036890">
    <property type="entry name" value="HATPase_C_sf"/>
</dbReference>
<dbReference type="SUPFAM" id="SSF56112">
    <property type="entry name" value="Protein kinase-like (PK-like)"/>
    <property type="match status" value="1"/>
</dbReference>
<evidence type="ECO:0000259" key="5">
    <source>
        <dbReference type="PROSITE" id="PS50109"/>
    </source>
</evidence>
<dbReference type="InterPro" id="IPR005467">
    <property type="entry name" value="His_kinase_dom"/>
</dbReference>
<feature type="domain" description="Protein kinase" evidence="4">
    <location>
        <begin position="4"/>
        <end position="261"/>
    </location>
</feature>
<dbReference type="SUPFAM" id="SSF55874">
    <property type="entry name" value="ATPase domain of HSP90 chaperone/DNA topoisomerase II/histidine kinase"/>
    <property type="match status" value="1"/>
</dbReference>
<dbReference type="Gene3D" id="1.10.287.130">
    <property type="match status" value="1"/>
</dbReference>
<dbReference type="Gene3D" id="3.30.450.40">
    <property type="match status" value="2"/>
</dbReference>
<dbReference type="Proteomes" id="UP000662747">
    <property type="component" value="Chromosome"/>
</dbReference>
<dbReference type="CDD" id="cd00082">
    <property type="entry name" value="HisKA"/>
    <property type="match status" value="1"/>
</dbReference>
<evidence type="ECO:0000313" key="6">
    <source>
        <dbReference type="EMBL" id="QSQ19960.1"/>
    </source>
</evidence>
<evidence type="ECO:0000256" key="3">
    <source>
        <dbReference type="ARBA" id="ARBA00022553"/>
    </source>
</evidence>
<dbReference type="PRINTS" id="PR00344">
    <property type="entry name" value="BCTRLSENSOR"/>
</dbReference>
<dbReference type="InterPro" id="IPR027417">
    <property type="entry name" value="P-loop_NTPase"/>
</dbReference>
<dbReference type="Pfam" id="PF00069">
    <property type="entry name" value="Pkinase"/>
    <property type="match status" value="1"/>
</dbReference>
<keyword evidence="3" id="KW-0597">Phosphoprotein</keyword>
<dbReference type="Pfam" id="PF13191">
    <property type="entry name" value="AAA_16"/>
    <property type="match status" value="1"/>
</dbReference>
<dbReference type="InterPro" id="IPR041664">
    <property type="entry name" value="AAA_16"/>
</dbReference>
<name>A0ABX7NQW6_9BACT</name>
<dbReference type="InterPro" id="IPR003661">
    <property type="entry name" value="HisK_dim/P_dom"/>
</dbReference>